<reference evidence="2" key="1">
    <citation type="submission" date="2023-04" db="EMBL/GenBank/DDBJ databases">
        <title>Phytophthora fragariaefolia NBRC 109709.</title>
        <authorList>
            <person name="Ichikawa N."/>
            <person name="Sato H."/>
            <person name="Tonouchi N."/>
        </authorList>
    </citation>
    <scope>NUCLEOTIDE SEQUENCE</scope>
    <source>
        <strain evidence="2">NBRC 109709</strain>
    </source>
</reference>
<keyword evidence="3" id="KW-1185">Reference proteome</keyword>
<name>A0A9W6XNY5_9STRA</name>
<evidence type="ECO:0000313" key="2">
    <source>
        <dbReference type="EMBL" id="GMF42141.1"/>
    </source>
</evidence>
<dbReference type="AlphaFoldDB" id="A0A9W6XNY5"/>
<evidence type="ECO:0000313" key="3">
    <source>
        <dbReference type="Proteomes" id="UP001165121"/>
    </source>
</evidence>
<protein>
    <submittedName>
        <fullName evidence="2">Unnamed protein product</fullName>
    </submittedName>
</protein>
<dbReference type="Proteomes" id="UP001165121">
    <property type="component" value="Unassembled WGS sequence"/>
</dbReference>
<feature type="compositionally biased region" description="Basic residues" evidence="1">
    <location>
        <begin position="48"/>
        <end position="58"/>
    </location>
</feature>
<proteinExistence type="predicted"/>
<comment type="caution">
    <text evidence="2">The sequence shown here is derived from an EMBL/GenBank/DDBJ whole genome shotgun (WGS) entry which is preliminary data.</text>
</comment>
<evidence type="ECO:0000256" key="1">
    <source>
        <dbReference type="SAM" id="MobiDB-lite"/>
    </source>
</evidence>
<dbReference type="EMBL" id="BSXT01001403">
    <property type="protein sequence ID" value="GMF42141.1"/>
    <property type="molecule type" value="Genomic_DNA"/>
</dbReference>
<dbReference type="OrthoDB" id="127274at2759"/>
<feature type="region of interest" description="Disordered" evidence="1">
    <location>
        <begin position="8"/>
        <end position="65"/>
    </location>
</feature>
<accession>A0A9W6XNY5</accession>
<gene>
    <name evidence="2" type="ORF">Pfra01_001366300</name>
</gene>
<sequence length="414" mass="47551">MALLPLLQASSDDASDISVIPPTEPRKRGRKRSNIDPAVKQELERAKDRKRCSRYRRRQRDERQKLQQEVENLTAQLTNLQKAWQVSNELATSTWKVVAHRELKERLSAEEHQRRLFDAVEARAAYIRRFQELMQLFKSGHIDQELCLPQHKKVRVDSSDAAFYRVFAEDLDSIYARTDEVLRTCGLDAVVVPKLNSKETWEGDCNTGAFLFTNHQQIPFNFDQACQTLWEAGQLPHRHLDRQDFDDVDGPENTAAFKFRVTNSLSTGKVVSAVQRVVARRYMEKGRMVLVWQSLMEGEGIFTGMRAGETGWDVLTPTTYGSKMQTCISHAPMHFDINSLRQVCLKPFTGMILESVADDGTEMMKEFEKLHSQSVSEKLDIQHIPEPNIVFSVMCPTYCHSCREISYTYAALSR</sequence>
<organism evidence="2 3">
    <name type="scientific">Phytophthora fragariaefolia</name>
    <dbReference type="NCBI Taxonomy" id="1490495"/>
    <lineage>
        <taxon>Eukaryota</taxon>
        <taxon>Sar</taxon>
        <taxon>Stramenopiles</taxon>
        <taxon>Oomycota</taxon>
        <taxon>Peronosporomycetes</taxon>
        <taxon>Peronosporales</taxon>
        <taxon>Peronosporaceae</taxon>
        <taxon>Phytophthora</taxon>
    </lineage>
</organism>